<evidence type="ECO:0000313" key="1">
    <source>
        <dbReference type="EMBL" id="AVH41170.1"/>
    </source>
</evidence>
<reference evidence="1 2" key="1">
    <citation type="submission" date="2018-02" db="EMBL/GenBank/DDBJ databases">
        <title>Complete genome sequence of Agrobacterium tumefaciens 1D1609.</title>
        <authorList>
            <person name="Cho S.-T."/>
            <person name="Haryono M."/>
            <person name="Chang H.-H."/>
            <person name="Santos M.N."/>
            <person name="Lai E.-M."/>
            <person name="Kuo C.-H."/>
        </authorList>
    </citation>
    <scope>NUCLEOTIDE SEQUENCE [LARGE SCALE GENOMIC DNA]</scope>
    <source>
        <strain evidence="1 2">1D1609</strain>
    </source>
</reference>
<dbReference type="EMBL" id="CP026924">
    <property type="protein sequence ID" value="AVH41170.1"/>
    <property type="molecule type" value="Genomic_DNA"/>
</dbReference>
<gene>
    <name evidence="1" type="ORF">At1D1609_11170</name>
</gene>
<dbReference type="AlphaFoldDB" id="A0A2L2LA04"/>
<sequence length="84" mass="9187">MGEFDIAAKVFGVAGYVLVAAFFACQTLREQLRRSGKVTLAGLLGFILCLLWPLAVLLVLAAIHCRSFGTARSGRSRSVIVRWF</sequence>
<protein>
    <submittedName>
        <fullName evidence="1">Uncharacterized protein</fullName>
    </submittedName>
</protein>
<organism evidence="1 2">
    <name type="scientific">Agrobacterium tumefaciens</name>
    <dbReference type="NCBI Taxonomy" id="358"/>
    <lineage>
        <taxon>Bacteria</taxon>
        <taxon>Pseudomonadati</taxon>
        <taxon>Pseudomonadota</taxon>
        <taxon>Alphaproteobacteria</taxon>
        <taxon>Hyphomicrobiales</taxon>
        <taxon>Rhizobiaceae</taxon>
        <taxon>Rhizobium/Agrobacterium group</taxon>
        <taxon>Agrobacterium</taxon>
        <taxon>Agrobacterium tumefaciens complex</taxon>
    </lineage>
</organism>
<dbReference type="Proteomes" id="UP000237717">
    <property type="component" value="Chromosome I"/>
</dbReference>
<evidence type="ECO:0000313" key="2">
    <source>
        <dbReference type="Proteomes" id="UP000237717"/>
    </source>
</evidence>
<proteinExistence type="predicted"/>
<name>A0A2L2LA04_AGRTU</name>
<accession>A0A2L2LA04</accession>
<dbReference type="RefSeq" id="WP_065654109.1">
    <property type="nucleotide sequence ID" value="NZ_CP026924.1"/>
</dbReference>